<evidence type="ECO:0000313" key="2">
    <source>
        <dbReference type="EMBL" id="GEK92510.1"/>
    </source>
</evidence>
<evidence type="ECO:0000313" key="3">
    <source>
        <dbReference type="Proteomes" id="UP000321230"/>
    </source>
</evidence>
<reference evidence="2 3" key="1">
    <citation type="submission" date="2019-07" db="EMBL/GenBank/DDBJ databases">
        <title>Whole genome shotgun sequence of Gluconobacter wancherniae NBRC 103581.</title>
        <authorList>
            <person name="Hosoyama A."/>
            <person name="Uohara A."/>
            <person name="Ohji S."/>
            <person name="Ichikawa N."/>
        </authorList>
    </citation>
    <scope>NUCLEOTIDE SEQUENCE [LARGE SCALE GENOMIC DNA]</scope>
    <source>
        <strain evidence="2 3">NBRC 103581</strain>
    </source>
</reference>
<feature type="transmembrane region" description="Helical" evidence="1">
    <location>
        <begin position="58"/>
        <end position="80"/>
    </location>
</feature>
<keyword evidence="1" id="KW-0472">Membrane</keyword>
<name>A0A511AWB7_9PROT</name>
<dbReference type="AlphaFoldDB" id="A0A511AWB7"/>
<comment type="caution">
    <text evidence="2">The sequence shown here is derived from an EMBL/GenBank/DDBJ whole genome shotgun (WGS) entry which is preliminary data.</text>
</comment>
<proteinExistence type="predicted"/>
<evidence type="ECO:0000256" key="1">
    <source>
        <dbReference type="SAM" id="Phobius"/>
    </source>
</evidence>
<dbReference type="RefSeq" id="WP_228118419.1">
    <property type="nucleotide sequence ID" value="NZ_BARC01000005.1"/>
</dbReference>
<keyword evidence="3" id="KW-1185">Reference proteome</keyword>
<dbReference type="EMBL" id="BJUZ01000001">
    <property type="protein sequence ID" value="GEK92510.1"/>
    <property type="molecule type" value="Genomic_DNA"/>
</dbReference>
<gene>
    <name evidence="2" type="ORF">GWA01_02800</name>
</gene>
<sequence>MEPALTAIVLCPVCRQKIRPTAESCPHCGAARHFGPTHIESAVCALAGLIILPALSTLILPVSLWTIIFAGVGLASGFLFSHNRFGGDRWLNPK</sequence>
<dbReference type="Proteomes" id="UP000321230">
    <property type="component" value="Unassembled WGS sequence"/>
</dbReference>
<protein>
    <submittedName>
        <fullName evidence="2">Uncharacterized protein</fullName>
    </submittedName>
</protein>
<keyword evidence="1" id="KW-1133">Transmembrane helix</keyword>
<organism evidence="2 3">
    <name type="scientific">Gluconobacter wancherniae NBRC 103581</name>
    <dbReference type="NCBI Taxonomy" id="656744"/>
    <lineage>
        <taxon>Bacteria</taxon>
        <taxon>Pseudomonadati</taxon>
        <taxon>Pseudomonadota</taxon>
        <taxon>Alphaproteobacteria</taxon>
        <taxon>Acetobacterales</taxon>
        <taxon>Acetobacteraceae</taxon>
        <taxon>Gluconobacter</taxon>
    </lineage>
</organism>
<accession>A0A511AWB7</accession>
<keyword evidence="1" id="KW-0812">Transmembrane</keyword>